<dbReference type="InterPro" id="IPR011990">
    <property type="entry name" value="TPR-like_helical_dom_sf"/>
</dbReference>
<evidence type="ECO:0000313" key="2">
    <source>
        <dbReference type="EMBL" id="JAG29489.1"/>
    </source>
</evidence>
<sequence length="168" mass="19379">MIGGSNGFLRTMTASRTPPDIKTFTLLLETLNPTLEAEQELIQSMKNNKVKLDLDFCNLLIKKRAMHSRFEDAKKAMRLIKERKFKPNVVTFGVLALACKDFEDAKELIDQIYSQGYRVNVEIIGTLFLRASQTCDLKMMKYVLSKMRQENLKPNKKLLSHIDDFNTE</sequence>
<dbReference type="EMBL" id="GBHO01014116">
    <property type="protein sequence ID" value="JAG29488.1"/>
    <property type="molecule type" value="Transcribed_RNA"/>
</dbReference>
<dbReference type="EMBL" id="GBRD01001986">
    <property type="protein sequence ID" value="JAG63835.1"/>
    <property type="molecule type" value="Transcribed_RNA"/>
</dbReference>
<evidence type="ECO:0000313" key="3">
    <source>
        <dbReference type="EMBL" id="JAG63835.1"/>
    </source>
</evidence>
<accession>A0A0A9YBF4</accession>
<dbReference type="Gene3D" id="1.25.40.10">
    <property type="entry name" value="Tetratricopeptide repeat domain"/>
    <property type="match status" value="1"/>
</dbReference>
<dbReference type="GO" id="GO:0005759">
    <property type="term" value="C:mitochondrial matrix"/>
    <property type="evidence" value="ECO:0007669"/>
    <property type="project" value="TreeGrafter"/>
</dbReference>
<evidence type="ECO:0000313" key="1">
    <source>
        <dbReference type="EMBL" id="JAG29488.1"/>
    </source>
</evidence>
<reference evidence="3" key="3">
    <citation type="submission" date="2014-09" db="EMBL/GenBank/DDBJ databases">
        <authorList>
            <person name="Magalhaes I.L.F."/>
            <person name="Oliveira U."/>
            <person name="Santos F.R."/>
            <person name="Vidigal T.H.D.A."/>
            <person name="Brescovit A.D."/>
            <person name="Santos A.J."/>
        </authorList>
    </citation>
    <scope>NUCLEOTIDE SEQUENCE</scope>
</reference>
<dbReference type="AlphaFoldDB" id="A0A0A9YBF4"/>
<proteinExistence type="predicted"/>
<gene>
    <name evidence="2" type="primary">Ptcd1_4</name>
    <name evidence="1" type="synonym">Ptcd1_2</name>
    <name evidence="2" type="ORF">CM83_79508</name>
    <name evidence="1" type="ORF">CM83_79512</name>
</gene>
<dbReference type="InterPro" id="IPR002885">
    <property type="entry name" value="PPR_rpt"/>
</dbReference>
<reference evidence="2" key="1">
    <citation type="journal article" date="2014" name="PLoS ONE">
        <title>Transcriptome-Based Identification of ABC Transporters in the Western Tarnished Plant Bug Lygus hesperus.</title>
        <authorList>
            <person name="Hull J.J."/>
            <person name="Chaney K."/>
            <person name="Geib S.M."/>
            <person name="Fabrick J.A."/>
            <person name="Brent C.S."/>
            <person name="Walsh D."/>
            <person name="Lavine L.C."/>
        </authorList>
    </citation>
    <scope>NUCLEOTIDE SEQUENCE</scope>
</reference>
<dbReference type="PANTHER" id="PTHR24014">
    <property type="entry name" value="2-OXOGLUTARATE AND IRON-DEPENDENT OXYGENASE DOMAIN-CONTAINING PROTEIN 2"/>
    <property type="match status" value="1"/>
</dbReference>
<dbReference type="EMBL" id="GBHO01014115">
    <property type="protein sequence ID" value="JAG29489.1"/>
    <property type="molecule type" value="Transcribed_RNA"/>
</dbReference>
<name>A0A0A9YBF4_LYGHE</name>
<reference evidence="2" key="2">
    <citation type="submission" date="2014-07" db="EMBL/GenBank/DDBJ databases">
        <authorList>
            <person name="Hull J."/>
        </authorList>
    </citation>
    <scope>NUCLEOTIDE SEQUENCE</scope>
</reference>
<dbReference type="GO" id="GO:0000049">
    <property type="term" value="F:tRNA binding"/>
    <property type="evidence" value="ECO:0007669"/>
    <property type="project" value="TreeGrafter"/>
</dbReference>
<dbReference type="PANTHER" id="PTHR24014:SF6">
    <property type="entry name" value="PENTATRICOPEPTIDE REPEAT-CONTAINING PROTEIN 1, MITOCHONDRIAL"/>
    <property type="match status" value="1"/>
</dbReference>
<organism evidence="2">
    <name type="scientific">Lygus hesperus</name>
    <name type="common">Western plant bug</name>
    <dbReference type="NCBI Taxonomy" id="30085"/>
    <lineage>
        <taxon>Eukaryota</taxon>
        <taxon>Metazoa</taxon>
        <taxon>Ecdysozoa</taxon>
        <taxon>Arthropoda</taxon>
        <taxon>Hexapoda</taxon>
        <taxon>Insecta</taxon>
        <taxon>Pterygota</taxon>
        <taxon>Neoptera</taxon>
        <taxon>Paraneoptera</taxon>
        <taxon>Hemiptera</taxon>
        <taxon>Heteroptera</taxon>
        <taxon>Panheteroptera</taxon>
        <taxon>Cimicomorpha</taxon>
        <taxon>Miridae</taxon>
        <taxon>Mirini</taxon>
        <taxon>Lygus</taxon>
    </lineage>
</organism>
<dbReference type="Pfam" id="PF13812">
    <property type="entry name" value="PPR_3"/>
    <property type="match status" value="1"/>
</dbReference>
<dbReference type="GO" id="GO:0042780">
    <property type="term" value="P:tRNA 3'-end processing"/>
    <property type="evidence" value="ECO:0007669"/>
    <property type="project" value="TreeGrafter"/>
</dbReference>
<protein>
    <submittedName>
        <fullName evidence="2">Pentatricopeptide repeat-containing protein 1</fullName>
    </submittedName>
</protein>